<comment type="cofactor">
    <cofactor evidence="1 7">
        <name>Zn(2+)</name>
        <dbReference type="ChEBI" id="CHEBI:29105"/>
    </cofactor>
</comment>
<dbReference type="InterPro" id="IPR020843">
    <property type="entry name" value="ER"/>
</dbReference>
<dbReference type="InterPro" id="IPR011032">
    <property type="entry name" value="GroES-like_sf"/>
</dbReference>
<dbReference type="CDD" id="cd05285">
    <property type="entry name" value="sorbitol_DH"/>
    <property type="match status" value="1"/>
</dbReference>
<evidence type="ECO:0000256" key="5">
    <source>
        <dbReference type="ARBA" id="ARBA00023002"/>
    </source>
</evidence>
<dbReference type="InterPro" id="IPR002328">
    <property type="entry name" value="ADH_Zn_CS"/>
</dbReference>
<feature type="domain" description="Enoyl reductase (ER)" evidence="8">
    <location>
        <begin position="77"/>
        <end position="414"/>
    </location>
</feature>
<evidence type="ECO:0000256" key="7">
    <source>
        <dbReference type="RuleBase" id="RU361277"/>
    </source>
</evidence>
<dbReference type="InterPro" id="IPR045306">
    <property type="entry name" value="SDH-like"/>
</dbReference>
<evidence type="ECO:0000256" key="3">
    <source>
        <dbReference type="ARBA" id="ARBA00022723"/>
    </source>
</evidence>
<gene>
    <name evidence="9" type="ORF">PLBR_LOCUS2621</name>
</gene>
<evidence type="ECO:0000313" key="10">
    <source>
        <dbReference type="Proteomes" id="UP000290189"/>
    </source>
</evidence>
<dbReference type="PROSITE" id="PS00059">
    <property type="entry name" value="ADH_ZINC"/>
    <property type="match status" value="1"/>
</dbReference>
<comment type="similarity">
    <text evidence="2 7">Belongs to the zinc-containing alcohol dehydrogenase family.</text>
</comment>
<proteinExistence type="inferred from homology"/>
<dbReference type="Pfam" id="PF08240">
    <property type="entry name" value="ADH_N"/>
    <property type="match status" value="1"/>
</dbReference>
<dbReference type="EMBL" id="OVEO01000004">
    <property type="protein sequence ID" value="SPQ95406.1"/>
    <property type="molecule type" value="Genomic_DNA"/>
</dbReference>
<reference evidence="9 10" key="1">
    <citation type="submission" date="2018-03" db="EMBL/GenBank/DDBJ databases">
        <authorList>
            <person name="Fogelqvist J."/>
        </authorList>
    </citation>
    <scope>NUCLEOTIDE SEQUENCE [LARGE SCALE GENOMIC DNA]</scope>
</reference>
<dbReference type="Gene3D" id="3.40.50.720">
    <property type="entry name" value="NAD(P)-binding Rossmann-like Domain"/>
    <property type="match status" value="1"/>
</dbReference>
<dbReference type="AlphaFoldDB" id="A0A3P3Y5G0"/>
<dbReference type="Gene3D" id="3.90.180.10">
    <property type="entry name" value="Medium-chain alcohol dehydrogenases, catalytic domain"/>
    <property type="match status" value="1"/>
</dbReference>
<evidence type="ECO:0000256" key="6">
    <source>
        <dbReference type="ARBA" id="ARBA00023027"/>
    </source>
</evidence>
<name>A0A3P3Y5G0_PLABS</name>
<dbReference type="SUPFAM" id="SSF50129">
    <property type="entry name" value="GroES-like"/>
    <property type="match status" value="1"/>
</dbReference>
<dbReference type="InterPro" id="IPR013154">
    <property type="entry name" value="ADH-like_N"/>
</dbReference>
<accession>A0A3P3Y5G0</accession>
<dbReference type="PANTHER" id="PTHR43161:SF9">
    <property type="entry name" value="SORBITOL DEHYDROGENASE"/>
    <property type="match status" value="1"/>
</dbReference>
<keyword evidence="9" id="KW-0496">Mitochondrion</keyword>
<evidence type="ECO:0000259" key="8">
    <source>
        <dbReference type="SMART" id="SM00829"/>
    </source>
</evidence>
<dbReference type="SUPFAM" id="SSF51735">
    <property type="entry name" value="NAD(P)-binding Rossmann-fold domains"/>
    <property type="match status" value="1"/>
</dbReference>
<geneLocation type="mitochondrion" evidence="9"/>
<keyword evidence="3 7" id="KW-0479">Metal-binding</keyword>
<evidence type="ECO:0000256" key="4">
    <source>
        <dbReference type="ARBA" id="ARBA00022833"/>
    </source>
</evidence>
<dbReference type="SMART" id="SM00829">
    <property type="entry name" value="PKS_ER"/>
    <property type="match status" value="1"/>
</dbReference>
<dbReference type="GO" id="GO:0016616">
    <property type="term" value="F:oxidoreductase activity, acting on the CH-OH group of donors, NAD or NADP as acceptor"/>
    <property type="evidence" value="ECO:0007669"/>
    <property type="project" value="InterPro"/>
</dbReference>
<dbReference type="FunFam" id="3.40.50.720:FF:000068">
    <property type="entry name" value="Sorbitol dehydrogenase"/>
    <property type="match status" value="1"/>
</dbReference>
<dbReference type="PANTHER" id="PTHR43161">
    <property type="entry name" value="SORBITOL DEHYDROGENASE"/>
    <property type="match status" value="1"/>
</dbReference>
<protein>
    <recommendedName>
        <fullName evidence="8">Enoyl reductase (ER) domain-containing protein</fullName>
    </recommendedName>
</protein>
<dbReference type="InterPro" id="IPR013149">
    <property type="entry name" value="ADH-like_C"/>
</dbReference>
<dbReference type="GO" id="GO:0008270">
    <property type="term" value="F:zinc ion binding"/>
    <property type="evidence" value="ECO:0007669"/>
    <property type="project" value="InterPro"/>
</dbReference>
<keyword evidence="6" id="KW-0520">NAD</keyword>
<keyword evidence="5" id="KW-0560">Oxidoreductase</keyword>
<evidence type="ECO:0000256" key="1">
    <source>
        <dbReference type="ARBA" id="ARBA00001947"/>
    </source>
</evidence>
<sequence>MLRPSVGFLALSSCVTWRFGIGPGSAWRATDDNAPRESWLMADVVCTSVAAPARLPRRLGRLIWAMSTGNKAAVLAGVDRLEIRDVPMPPAPGPNQVVVQIKALGICGSDVHYWKHGRIGSFVLEKPMVIGHESAGIIAKVGPNVQHLRVGDRVAIEPGESCRTCRFCKTGQYNLCPGMKFFATPPYDGSLCNFILHPADLCFRLPGNVSLECGALCEPLSVGVYACQRGQCQPGQTVAVFGAGPIGLVSMIAAFAFGAVRVIVTDISDERLEFAKSMGASAVVNVKALNEKEVAAAIIGANQGEPVSLSIECSGSERAVRPAILCTQPGGCVTLVGMGNDNANIPIIDAAVRQVDLRGIFRYKNTYPTCISLLERGLVNVVPLITHRFSLETWDHDNLIDGFETARTGRDGAIKVMFSL</sequence>
<dbReference type="InterPro" id="IPR036291">
    <property type="entry name" value="NAD(P)-bd_dom_sf"/>
</dbReference>
<dbReference type="Pfam" id="PF00107">
    <property type="entry name" value="ADH_zinc_N"/>
    <property type="match status" value="1"/>
</dbReference>
<evidence type="ECO:0000256" key="2">
    <source>
        <dbReference type="ARBA" id="ARBA00008072"/>
    </source>
</evidence>
<dbReference type="Proteomes" id="UP000290189">
    <property type="component" value="Unassembled WGS sequence"/>
</dbReference>
<evidence type="ECO:0000313" key="9">
    <source>
        <dbReference type="EMBL" id="SPQ95406.1"/>
    </source>
</evidence>
<organism evidence="9 10">
    <name type="scientific">Plasmodiophora brassicae</name>
    <name type="common">Clubroot disease agent</name>
    <dbReference type="NCBI Taxonomy" id="37360"/>
    <lineage>
        <taxon>Eukaryota</taxon>
        <taxon>Sar</taxon>
        <taxon>Rhizaria</taxon>
        <taxon>Endomyxa</taxon>
        <taxon>Phytomyxea</taxon>
        <taxon>Plasmodiophorida</taxon>
        <taxon>Plasmodiophoridae</taxon>
        <taxon>Plasmodiophora</taxon>
    </lineage>
</organism>
<keyword evidence="4 7" id="KW-0862">Zinc</keyword>